<evidence type="ECO:0000313" key="3">
    <source>
        <dbReference type="Proteomes" id="UP001235712"/>
    </source>
</evidence>
<dbReference type="EMBL" id="JAUSQZ010000001">
    <property type="protein sequence ID" value="MDP9826347.1"/>
    <property type="molecule type" value="Genomic_DNA"/>
</dbReference>
<accession>A0ABT9P0Z4</accession>
<reference evidence="2 3" key="1">
    <citation type="submission" date="2023-07" db="EMBL/GenBank/DDBJ databases">
        <title>Sequencing the genomes of 1000 actinobacteria strains.</title>
        <authorList>
            <person name="Klenk H.-P."/>
        </authorList>
    </citation>
    <scope>NUCLEOTIDE SEQUENCE [LARGE SCALE GENOMIC DNA]</scope>
    <source>
        <strain evidence="2 3">DSM 44388</strain>
    </source>
</reference>
<proteinExistence type="predicted"/>
<protein>
    <submittedName>
        <fullName evidence="2">Uncharacterized protein</fullName>
    </submittedName>
</protein>
<keyword evidence="1" id="KW-1133">Transmembrane helix</keyword>
<feature type="transmembrane region" description="Helical" evidence="1">
    <location>
        <begin position="7"/>
        <end position="27"/>
    </location>
</feature>
<gene>
    <name evidence="2" type="ORF">J2S57_002096</name>
</gene>
<feature type="transmembrane region" description="Helical" evidence="1">
    <location>
        <begin position="33"/>
        <end position="54"/>
    </location>
</feature>
<evidence type="ECO:0000256" key="1">
    <source>
        <dbReference type="SAM" id="Phobius"/>
    </source>
</evidence>
<name>A0ABT9P0Z4_9ACTN</name>
<keyword evidence="1" id="KW-0472">Membrane</keyword>
<sequence>MAGYRSWQAVGLVFFCIGLPMLGGGLFDTTSGTSDIVVGLMCLAASAGGFHEAWSRKRTAEARHAEISRFATEAPPEHDPPR</sequence>
<comment type="caution">
    <text evidence="2">The sequence shown here is derived from an EMBL/GenBank/DDBJ whole genome shotgun (WGS) entry which is preliminary data.</text>
</comment>
<keyword evidence="1" id="KW-0812">Transmembrane</keyword>
<dbReference type="Proteomes" id="UP001235712">
    <property type="component" value="Unassembled WGS sequence"/>
</dbReference>
<organism evidence="2 3">
    <name type="scientific">Kineosporia succinea</name>
    <dbReference type="NCBI Taxonomy" id="84632"/>
    <lineage>
        <taxon>Bacteria</taxon>
        <taxon>Bacillati</taxon>
        <taxon>Actinomycetota</taxon>
        <taxon>Actinomycetes</taxon>
        <taxon>Kineosporiales</taxon>
        <taxon>Kineosporiaceae</taxon>
        <taxon>Kineosporia</taxon>
    </lineage>
</organism>
<keyword evidence="3" id="KW-1185">Reference proteome</keyword>
<evidence type="ECO:0000313" key="2">
    <source>
        <dbReference type="EMBL" id="MDP9826347.1"/>
    </source>
</evidence>